<dbReference type="NCBIfam" id="NF004281">
    <property type="entry name" value="PRK05690.1"/>
    <property type="match status" value="1"/>
</dbReference>
<dbReference type="PANTHER" id="PTHR10953:SF240">
    <property type="entry name" value="SULFUR CARRIER PROTEIN THIS ADENYLYLTRANSFERASE"/>
    <property type="match status" value="1"/>
</dbReference>
<feature type="domain" description="THIF-type NAD/FAD binding fold" evidence="13">
    <location>
        <begin position="14"/>
        <end position="249"/>
    </location>
</feature>
<evidence type="ECO:0000313" key="15">
    <source>
        <dbReference type="Proteomes" id="UP000064007"/>
    </source>
</evidence>
<dbReference type="KEGG" id="mbat:BN1208_0072"/>
<accession>A0A0D6EU60</accession>
<comment type="function">
    <text evidence="6">Catalyzes the adenylation by ATP of the carboxyl group of the C-terminal glycine of sulfur carrier protein MoaD.</text>
</comment>
<comment type="similarity">
    <text evidence="1">Belongs to the HesA/MoeB/ThiF family.</text>
</comment>
<evidence type="ECO:0000256" key="6">
    <source>
        <dbReference type="ARBA" id="ARBA00055169"/>
    </source>
</evidence>
<name>A0A0D6EU60_9PROT</name>
<gene>
    <name evidence="14" type="ORF">BN1208_0072</name>
</gene>
<dbReference type="EMBL" id="LN827929">
    <property type="protein sequence ID" value="CEZ18968.1"/>
    <property type="molecule type" value="Genomic_DNA"/>
</dbReference>
<evidence type="ECO:0000256" key="4">
    <source>
        <dbReference type="ARBA" id="ARBA00022840"/>
    </source>
</evidence>
<evidence type="ECO:0000259" key="13">
    <source>
        <dbReference type="Pfam" id="PF00899"/>
    </source>
</evidence>
<dbReference type="Pfam" id="PF00899">
    <property type="entry name" value="ThiF"/>
    <property type="match status" value="1"/>
</dbReference>
<dbReference type="HOGENOM" id="CLU_013325_10_3_4"/>
<proteinExistence type="inferred from homology"/>
<evidence type="ECO:0000256" key="12">
    <source>
        <dbReference type="ARBA" id="ARBA00078531"/>
    </source>
</evidence>
<comment type="catalytic activity">
    <reaction evidence="5">
        <text>[molybdopterin-synthase sulfur-carrier protein]-C-terminal Gly-Gly + ATP + H(+) = [molybdopterin-synthase sulfur-carrier protein]-C-terminal Gly-Gly-AMP + diphosphate</text>
        <dbReference type="Rhea" id="RHEA:43616"/>
        <dbReference type="Rhea" id="RHEA-COMP:12159"/>
        <dbReference type="Rhea" id="RHEA-COMP:12202"/>
        <dbReference type="ChEBI" id="CHEBI:15378"/>
        <dbReference type="ChEBI" id="CHEBI:30616"/>
        <dbReference type="ChEBI" id="CHEBI:33019"/>
        <dbReference type="ChEBI" id="CHEBI:90618"/>
        <dbReference type="ChEBI" id="CHEBI:90778"/>
        <dbReference type="EC" id="2.7.7.80"/>
    </reaction>
</comment>
<keyword evidence="2" id="KW-0808">Transferase</keyword>
<keyword evidence="15" id="KW-1185">Reference proteome</keyword>
<evidence type="ECO:0000256" key="7">
    <source>
        <dbReference type="ARBA" id="ARBA00063809"/>
    </source>
</evidence>
<sequence>MFNAFMDDQQLLRYSRHILLPDIEYQGQEKLLNSHILIVGAGGLGSPIAIYCAAAGVGKMTICDFDDVDLSNLQRQIIHDTQSVSINKASSAKQFIQLLNPDVEVIAVTEKQTEASMKVIAKDVDVIIDGSDNFTTRYALNRIAVSLKKPLVSGAAVGYEGQISVFDMRHDKSPCYHCLFPDTGDRSETRCADNGVFSPTVGMIGTAQAAEVMKIILGIGESLEGRLLLLDVKSMQWKNIQLKKDPSCAVCSK</sequence>
<dbReference type="AlphaFoldDB" id="A0A0D6EU60"/>
<dbReference type="InterPro" id="IPR000594">
    <property type="entry name" value="ThiF_NAD_FAD-bd"/>
</dbReference>
<dbReference type="GO" id="GO:0008146">
    <property type="term" value="F:sulfotransferase activity"/>
    <property type="evidence" value="ECO:0007669"/>
    <property type="project" value="TreeGrafter"/>
</dbReference>
<evidence type="ECO:0000256" key="1">
    <source>
        <dbReference type="ARBA" id="ARBA00009919"/>
    </source>
</evidence>
<evidence type="ECO:0000256" key="5">
    <source>
        <dbReference type="ARBA" id="ARBA00052218"/>
    </source>
</evidence>
<dbReference type="FunFam" id="3.40.50.720:FF:000033">
    <property type="entry name" value="Adenylyltransferase and sulfurtransferase MOCS3"/>
    <property type="match status" value="1"/>
</dbReference>
<evidence type="ECO:0000256" key="11">
    <source>
        <dbReference type="ARBA" id="ARBA00075328"/>
    </source>
</evidence>
<evidence type="ECO:0000256" key="3">
    <source>
        <dbReference type="ARBA" id="ARBA00022741"/>
    </source>
</evidence>
<dbReference type="InterPro" id="IPR035985">
    <property type="entry name" value="Ubiquitin-activating_enz"/>
</dbReference>
<dbReference type="InterPro" id="IPR045886">
    <property type="entry name" value="ThiF/MoeB/HesA"/>
</dbReference>
<comment type="subunit">
    <text evidence="7">Homodimer. Forms a stable heterotetrameric complex of 2 MoeB and 2 MoaD during adenylation of MoaD.</text>
</comment>
<protein>
    <recommendedName>
        <fullName evidence="9">Molybdopterin-synthase adenylyltransferase</fullName>
        <ecNumber evidence="8">2.7.7.80</ecNumber>
    </recommendedName>
    <alternativeName>
        <fullName evidence="12">MoaD protein adenylase</fullName>
    </alternativeName>
    <alternativeName>
        <fullName evidence="10">Molybdopterin-converting factor subunit 1 adenylase</fullName>
    </alternativeName>
    <alternativeName>
        <fullName evidence="11">Sulfur carrier protein MoaD adenylyltransferase</fullName>
    </alternativeName>
</protein>
<dbReference type="GO" id="GO:0005524">
    <property type="term" value="F:ATP binding"/>
    <property type="evidence" value="ECO:0007669"/>
    <property type="project" value="UniProtKB-KW"/>
</dbReference>
<keyword evidence="4" id="KW-0067">ATP-binding</keyword>
<dbReference type="GO" id="GO:0004792">
    <property type="term" value="F:thiosulfate-cyanide sulfurtransferase activity"/>
    <property type="evidence" value="ECO:0007669"/>
    <property type="project" value="TreeGrafter"/>
</dbReference>
<evidence type="ECO:0000256" key="9">
    <source>
        <dbReference type="ARBA" id="ARBA00073635"/>
    </source>
</evidence>
<dbReference type="GO" id="GO:0008641">
    <property type="term" value="F:ubiquitin-like modifier activating enzyme activity"/>
    <property type="evidence" value="ECO:0007669"/>
    <property type="project" value="InterPro"/>
</dbReference>
<evidence type="ECO:0000256" key="10">
    <source>
        <dbReference type="ARBA" id="ARBA00075110"/>
    </source>
</evidence>
<reference evidence="15" key="1">
    <citation type="submission" date="2014-12" db="EMBL/GenBank/DDBJ databases">
        <authorList>
            <person name="Salcher M.M."/>
        </authorList>
    </citation>
    <scope>NUCLEOTIDE SEQUENCE [LARGE SCALE GENOMIC DNA]</scope>
    <source>
        <strain evidence="15">MMS-10A-171</strain>
    </source>
</reference>
<evidence type="ECO:0000313" key="14">
    <source>
        <dbReference type="EMBL" id="CEZ18968.1"/>
    </source>
</evidence>
<dbReference type="GO" id="GO:0005829">
    <property type="term" value="C:cytosol"/>
    <property type="evidence" value="ECO:0007669"/>
    <property type="project" value="TreeGrafter"/>
</dbReference>
<dbReference type="SUPFAM" id="SSF69572">
    <property type="entry name" value="Activating enzymes of the ubiquitin-like proteins"/>
    <property type="match status" value="1"/>
</dbReference>
<dbReference type="STRING" id="1581557.BN1208_0072"/>
<dbReference type="Gene3D" id="3.40.50.720">
    <property type="entry name" value="NAD(P)-binding Rossmann-like Domain"/>
    <property type="match status" value="1"/>
</dbReference>
<dbReference type="CDD" id="cd00757">
    <property type="entry name" value="ThiF_MoeB_HesA_family"/>
    <property type="match status" value="1"/>
</dbReference>
<dbReference type="PANTHER" id="PTHR10953">
    <property type="entry name" value="UBIQUITIN-ACTIVATING ENZYME E1"/>
    <property type="match status" value="1"/>
</dbReference>
<organism evidence="14 15">
    <name type="scientific">Candidatus Methylopumilus planktonicus</name>
    <dbReference type="NCBI Taxonomy" id="1581557"/>
    <lineage>
        <taxon>Bacteria</taxon>
        <taxon>Pseudomonadati</taxon>
        <taxon>Pseudomonadota</taxon>
        <taxon>Betaproteobacteria</taxon>
        <taxon>Nitrosomonadales</taxon>
        <taxon>Methylophilaceae</taxon>
        <taxon>Candidatus Methylopumilus</taxon>
    </lineage>
</organism>
<keyword evidence="3" id="KW-0547">Nucleotide-binding</keyword>
<evidence type="ECO:0000256" key="8">
    <source>
        <dbReference type="ARBA" id="ARBA00066884"/>
    </source>
</evidence>
<dbReference type="Proteomes" id="UP000064007">
    <property type="component" value="Chromosome 1"/>
</dbReference>
<dbReference type="EC" id="2.7.7.80" evidence="8"/>
<dbReference type="GO" id="GO:0061605">
    <property type="term" value="F:molybdopterin-synthase adenylyltransferase activity"/>
    <property type="evidence" value="ECO:0007669"/>
    <property type="project" value="UniProtKB-EC"/>
</dbReference>
<evidence type="ECO:0000256" key="2">
    <source>
        <dbReference type="ARBA" id="ARBA00022679"/>
    </source>
</evidence>